<dbReference type="PATRIC" id="fig|1618450.3.peg.1393"/>
<dbReference type="PANTHER" id="PTHR30408:SF13">
    <property type="entry name" value="TYPE I RESTRICTION ENZYME HINDI SPECIFICITY SUBUNIT"/>
    <property type="match status" value="1"/>
</dbReference>
<dbReference type="AlphaFoldDB" id="A0A0G0S8T3"/>
<dbReference type="SUPFAM" id="SSF116734">
    <property type="entry name" value="DNA methylase specificity domain"/>
    <property type="match status" value="2"/>
</dbReference>
<gene>
    <name evidence="5" type="ORF">UT63_C0081G0003</name>
</gene>
<dbReference type="InterPro" id="IPR000055">
    <property type="entry name" value="Restrct_endonuc_typeI_TRD"/>
</dbReference>
<keyword evidence="2" id="KW-0680">Restriction system</keyword>
<dbReference type="PANTHER" id="PTHR30408">
    <property type="entry name" value="TYPE-1 RESTRICTION ENZYME ECOKI SPECIFICITY PROTEIN"/>
    <property type="match status" value="1"/>
</dbReference>
<dbReference type="InterPro" id="IPR052021">
    <property type="entry name" value="Type-I_RS_S_subunit"/>
</dbReference>
<reference evidence="5 6" key="1">
    <citation type="journal article" date="2015" name="Nature">
        <title>rRNA introns, odd ribosomes, and small enigmatic genomes across a large radiation of phyla.</title>
        <authorList>
            <person name="Brown C.T."/>
            <person name="Hug L.A."/>
            <person name="Thomas B.C."/>
            <person name="Sharon I."/>
            <person name="Castelle C.J."/>
            <person name="Singh A."/>
            <person name="Wilkins M.J."/>
            <person name="Williams K.H."/>
            <person name="Banfield J.F."/>
        </authorList>
    </citation>
    <scope>NUCLEOTIDE SEQUENCE [LARGE SCALE GENOMIC DNA]</scope>
</reference>
<evidence type="ECO:0000256" key="2">
    <source>
        <dbReference type="ARBA" id="ARBA00022747"/>
    </source>
</evidence>
<dbReference type="Pfam" id="PF01420">
    <property type="entry name" value="Methylase_S"/>
    <property type="match status" value="2"/>
</dbReference>
<comment type="caution">
    <text evidence="5">The sequence shown here is derived from an EMBL/GenBank/DDBJ whole genome shotgun (WGS) entry which is preliminary data.</text>
</comment>
<dbReference type="GO" id="GO:0003677">
    <property type="term" value="F:DNA binding"/>
    <property type="evidence" value="ECO:0007669"/>
    <property type="project" value="UniProtKB-KW"/>
</dbReference>
<dbReference type="Gene3D" id="1.10.287.1120">
    <property type="entry name" value="Bipartite methylase S protein"/>
    <property type="match status" value="1"/>
</dbReference>
<dbReference type="Proteomes" id="UP000034539">
    <property type="component" value="Unassembled WGS sequence"/>
</dbReference>
<dbReference type="EMBL" id="LBXN01000081">
    <property type="protein sequence ID" value="KKR31145.1"/>
    <property type="molecule type" value="Genomic_DNA"/>
</dbReference>
<evidence type="ECO:0000256" key="1">
    <source>
        <dbReference type="ARBA" id="ARBA00010923"/>
    </source>
</evidence>
<proteinExistence type="inferred from homology"/>
<dbReference type="CDD" id="cd17291">
    <property type="entry name" value="RMtype1_S_MgeORF438P-TRD-CR_like"/>
    <property type="match status" value="1"/>
</dbReference>
<evidence type="ECO:0000259" key="4">
    <source>
        <dbReference type="Pfam" id="PF01420"/>
    </source>
</evidence>
<accession>A0A0G0S8T3</accession>
<feature type="domain" description="Type I restriction modification DNA specificity" evidence="4">
    <location>
        <begin position="222"/>
        <end position="369"/>
    </location>
</feature>
<evidence type="ECO:0000313" key="6">
    <source>
        <dbReference type="Proteomes" id="UP000034539"/>
    </source>
</evidence>
<name>A0A0G0S8T3_9BACT</name>
<keyword evidence="3" id="KW-0238">DNA-binding</keyword>
<sequence>MNGTYQKIKFGDLYSIPSRNGLSRPESVRGSGYKMINMGELFAYDRIGDLPMELVSMSPREINDMCVEDGDLLFARQSLVLSGAGKASIIERVQGKTTFESHIIRVRLDKNKADPLFYYYYFKSAYSGMRSIVQQGVQAGIRGSDLQKLYVDYPELPDQKNIVSFVDLYDQLINTNRARLQLLEESARLLFREWFVYFRFPGHEKVKIVDGILEGWGKGLFVDIAKVRKGKNITFEQAIEGNIPVVGGGLEPTYYHDKANVSAPVITISASGANAGYVNLYNSDIWASDCSYIDKTATKYIFYIYLKLKSIQSSIFGFQVGAAQPHVYPKDLNRLKILNPPDELINNFEQIVSPIFNMVKILKYQNQKLTQARDLLLPRLMSGAIEV</sequence>
<dbReference type="InterPro" id="IPR044946">
    <property type="entry name" value="Restrct_endonuc_typeI_TRD_sf"/>
</dbReference>
<protein>
    <submittedName>
        <fullName evidence="5">Type I restriction modification DNA specificity domain protein</fullName>
    </submittedName>
</protein>
<dbReference type="CDD" id="cd17517">
    <property type="entry name" value="RMtype1_S_EcoKI_StySPI-TRD2-CR2_like"/>
    <property type="match status" value="1"/>
</dbReference>
<comment type="similarity">
    <text evidence="1">Belongs to the type-I restriction system S methylase family.</text>
</comment>
<organism evidence="5 6">
    <name type="scientific">Candidatus Gottesmanbacteria bacterium GW2011_GWC2_39_8</name>
    <dbReference type="NCBI Taxonomy" id="1618450"/>
    <lineage>
        <taxon>Bacteria</taxon>
        <taxon>Candidatus Gottesmaniibacteriota</taxon>
    </lineage>
</organism>
<dbReference type="GO" id="GO:0009307">
    <property type="term" value="P:DNA restriction-modification system"/>
    <property type="evidence" value="ECO:0007669"/>
    <property type="project" value="UniProtKB-KW"/>
</dbReference>
<evidence type="ECO:0000256" key="3">
    <source>
        <dbReference type="ARBA" id="ARBA00023125"/>
    </source>
</evidence>
<dbReference type="Gene3D" id="3.90.220.20">
    <property type="entry name" value="DNA methylase specificity domains"/>
    <property type="match status" value="2"/>
</dbReference>
<evidence type="ECO:0000313" key="5">
    <source>
        <dbReference type="EMBL" id="KKR31145.1"/>
    </source>
</evidence>
<feature type="domain" description="Type I restriction modification DNA specificity" evidence="4">
    <location>
        <begin position="29"/>
        <end position="184"/>
    </location>
</feature>